<evidence type="ECO:0000259" key="8">
    <source>
        <dbReference type="Pfam" id="PF00408"/>
    </source>
</evidence>
<dbReference type="InterPro" id="IPR005845">
    <property type="entry name" value="A-D-PHexomutase_a/b/a-II"/>
</dbReference>
<evidence type="ECO:0000313" key="12">
    <source>
        <dbReference type="EMBL" id="SNR87209.1"/>
    </source>
</evidence>
<dbReference type="InterPro" id="IPR005846">
    <property type="entry name" value="A-D-PHexomutase_a/b/a-III"/>
</dbReference>
<dbReference type="CDD" id="cd03089">
    <property type="entry name" value="PMM_PGM"/>
    <property type="match status" value="1"/>
</dbReference>
<sequence length="457" mass="49911">MDSATARIFRAYDIRGIVGRDFDADWVERLGRACGAYFLSRGFSRAVVGHDCRLTSAGFQERMVRGLCATGVDVLFLDMVPTPVCYFAIRHLGYQAGVMITASHNPSEYNGFKVWAGRSTIHSNEIQQLARLMEQNAFPQGNGVACQHDIVPSYLGTVSALVKLSRPVKVVLDGGNGAAGLVARDLLRSAGAEVVELFCEPDGRFPNHHPDPVEEKNLVALKAKVLECGAELGIGLDGDGDRIGVVDERAQVIHGDRLLAVFARQVLAEKPGAAVIGDVKCSHLLFQDIARHGGRPIMSATGHSLIKDRLLSEGAALAGEMSGHMFFADRYYGFDDAPYAALRLVEIVSREAAPVSRLLDDWPQTFVTPELRVDCPDQVKFAVAERARQEFAKTYTLEGDDGARLVFPDGWALVRASNTQPALVLRFEAESAQRLAEIRGLVEAPLERWIRELSDPA</sequence>
<dbReference type="PANTHER" id="PTHR43771:SF2">
    <property type="entry name" value="PHOSPHOMANNOMUTASE_PHOSPHOGLUCOMUTASE"/>
    <property type="match status" value="1"/>
</dbReference>
<dbReference type="InterPro" id="IPR005843">
    <property type="entry name" value="A-D-PHexomutase_C"/>
</dbReference>
<organism evidence="12 13">
    <name type="scientific">Humidesulfovibrio mexicanus</name>
    <dbReference type="NCBI Taxonomy" id="147047"/>
    <lineage>
        <taxon>Bacteria</taxon>
        <taxon>Pseudomonadati</taxon>
        <taxon>Thermodesulfobacteriota</taxon>
        <taxon>Desulfovibrionia</taxon>
        <taxon>Desulfovibrionales</taxon>
        <taxon>Desulfovibrionaceae</taxon>
        <taxon>Humidesulfovibrio</taxon>
    </lineage>
</organism>
<dbReference type="Pfam" id="PF02878">
    <property type="entry name" value="PGM_PMM_I"/>
    <property type="match status" value="1"/>
</dbReference>
<comment type="cofactor">
    <cofactor evidence="1">
        <name>Mg(2+)</name>
        <dbReference type="ChEBI" id="CHEBI:18420"/>
    </cofactor>
</comment>
<dbReference type="GO" id="GO:0000287">
    <property type="term" value="F:magnesium ion binding"/>
    <property type="evidence" value="ECO:0007669"/>
    <property type="project" value="InterPro"/>
</dbReference>
<keyword evidence="3" id="KW-0597">Phosphoprotein</keyword>
<dbReference type="OrthoDB" id="9806956at2"/>
<dbReference type="Proteomes" id="UP000198324">
    <property type="component" value="Unassembled WGS sequence"/>
</dbReference>
<keyword evidence="5 7" id="KW-0460">Magnesium</keyword>
<proteinExistence type="inferred from homology"/>
<name>A0A238ZVG2_9BACT</name>
<dbReference type="PROSITE" id="PS00710">
    <property type="entry name" value="PGM_PMM"/>
    <property type="match status" value="1"/>
</dbReference>
<reference evidence="12 13" key="1">
    <citation type="submission" date="2017-06" db="EMBL/GenBank/DDBJ databases">
        <authorList>
            <person name="Kim H.J."/>
            <person name="Triplett B.A."/>
        </authorList>
    </citation>
    <scope>NUCLEOTIDE SEQUENCE [LARGE SCALE GENOMIC DNA]</scope>
    <source>
        <strain evidence="12 13">DSM 13116</strain>
    </source>
</reference>
<protein>
    <submittedName>
        <fullName evidence="12">Phosphomannomutase / phosphoglucomutase</fullName>
    </submittedName>
</protein>
<keyword evidence="4 7" id="KW-0479">Metal-binding</keyword>
<comment type="similarity">
    <text evidence="2 7">Belongs to the phosphohexose mutase family.</text>
</comment>
<evidence type="ECO:0000256" key="7">
    <source>
        <dbReference type="RuleBase" id="RU004326"/>
    </source>
</evidence>
<dbReference type="Pfam" id="PF02880">
    <property type="entry name" value="PGM_PMM_III"/>
    <property type="match status" value="1"/>
</dbReference>
<evidence type="ECO:0000259" key="10">
    <source>
        <dbReference type="Pfam" id="PF02879"/>
    </source>
</evidence>
<accession>A0A238ZVG2</accession>
<dbReference type="RefSeq" id="WP_089273584.1">
    <property type="nucleotide sequence ID" value="NZ_FZOC01000003.1"/>
</dbReference>
<evidence type="ECO:0000259" key="11">
    <source>
        <dbReference type="Pfam" id="PF02880"/>
    </source>
</evidence>
<evidence type="ECO:0000256" key="4">
    <source>
        <dbReference type="ARBA" id="ARBA00022723"/>
    </source>
</evidence>
<evidence type="ECO:0000259" key="9">
    <source>
        <dbReference type="Pfam" id="PF02878"/>
    </source>
</evidence>
<dbReference type="EMBL" id="FZOC01000003">
    <property type="protein sequence ID" value="SNR87209.1"/>
    <property type="molecule type" value="Genomic_DNA"/>
</dbReference>
<evidence type="ECO:0000313" key="13">
    <source>
        <dbReference type="Proteomes" id="UP000198324"/>
    </source>
</evidence>
<dbReference type="Pfam" id="PF02879">
    <property type="entry name" value="PGM_PMM_II"/>
    <property type="match status" value="1"/>
</dbReference>
<feature type="domain" description="Alpha-D-phosphohexomutase alpha/beta/alpha" evidence="9">
    <location>
        <begin position="7"/>
        <end position="138"/>
    </location>
</feature>
<keyword evidence="13" id="KW-1185">Reference proteome</keyword>
<dbReference type="Pfam" id="PF00408">
    <property type="entry name" value="PGM_PMM_IV"/>
    <property type="match status" value="1"/>
</dbReference>
<dbReference type="Gene3D" id="3.40.120.10">
    <property type="entry name" value="Alpha-D-Glucose-1,6-Bisphosphate, subunit A, domain 3"/>
    <property type="match status" value="3"/>
</dbReference>
<gene>
    <name evidence="12" type="ORF">SAMN04488503_1635</name>
</gene>
<evidence type="ECO:0000256" key="2">
    <source>
        <dbReference type="ARBA" id="ARBA00010231"/>
    </source>
</evidence>
<feature type="domain" description="Alpha-D-phosphohexomutase C-terminal" evidence="8">
    <location>
        <begin position="370"/>
        <end position="439"/>
    </location>
</feature>
<dbReference type="AlphaFoldDB" id="A0A238ZVG2"/>
<dbReference type="PANTHER" id="PTHR43771">
    <property type="entry name" value="PHOSPHOMANNOMUTASE"/>
    <property type="match status" value="1"/>
</dbReference>
<feature type="domain" description="Alpha-D-phosphohexomutase alpha/beta/alpha" evidence="10">
    <location>
        <begin position="160"/>
        <end position="249"/>
    </location>
</feature>
<dbReference type="InterPro" id="IPR005841">
    <property type="entry name" value="Alpha-D-phosphohexomutase_SF"/>
</dbReference>
<dbReference type="GO" id="GO:0005975">
    <property type="term" value="P:carbohydrate metabolic process"/>
    <property type="evidence" value="ECO:0007669"/>
    <property type="project" value="InterPro"/>
</dbReference>
<dbReference type="InterPro" id="IPR036900">
    <property type="entry name" value="A-D-PHexomutase_C_sf"/>
</dbReference>
<dbReference type="Gene3D" id="3.30.310.50">
    <property type="entry name" value="Alpha-D-phosphohexomutase, C-terminal domain"/>
    <property type="match status" value="1"/>
</dbReference>
<keyword evidence="6" id="KW-0413">Isomerase</keyword>
<evidence type="ECO:0000256" key="5">
    <source>
        <dbReference type="ARBA" id="ARBA00022842"/>
    </source>
</evidence>
<dbReference type="PRINTS" id="PR00509">
    <property type="entry name" value="PGMPMM"/>
</dbReference>
<dbReference type="GO" id="GO:0016868">
    <property type="term" value="F:intramolecular phosphotransferase activity"/>
    <property type="evidence" value="ECO:0007669"/>
    <property type="project" value="InterPro"/>
</dbReference>
<dbReference type="InterPro" id="IPR016055">
    <property type="entry name" value="A-D-PHexomutase_a/b/a-I/II/III"/>
</dbReference>
<evidence type="ECO:0000256" key="6">
    <source>
        <dbReference type="ARBA" id="ARBA00023235"/>
    </source>
</evidence>
<evidence type="ECO:0000256" key="1">
    <source>
        <dbReference type="ARBA" id="ARBA00001946"/>
    </source>
</evidence>
<evidence type="ECO:0000256" key="3">
    <source>
        <dbReference type="ARBA" id="ARBA00022553"/>
    </source>
</evidence>
<dbReference type="InterPro" id="IPR016066">
    <property type="entry name" value="A-D-PHexomutase_CS"/>
</dbReference>
<dbReference type="SUPFAM" id="SSF53738">
    <property type="entry name" value="Phosphoglucomutase, first 3 domains"/>
    <property type="match status" value="3"/>
</dbReference>
<dbReference type="InterPro" id="IPR005844">
    <property type="entry name" value="A-D-PHexomutase_a/b/a-I"/>
</dbReference>
<dbReference type="SUPFAM" id="SSF55957">
    <property type="entry name" value="Phosphoglucomutase, C-terminal domain"/>
    <property type="match status" value="1"/>
</dbReference>
<feature type="domain" description="Alpha-D-phosphohexomutase alpha/beta/alpha" evidence="11">
    <location>
        <begin position="255"/>
        <end position="364"/>
    </location>
</feature>